<evidence type="ECO:0000256" key="2">
    <source>
        <dbReference type="ARBA" id="ARBA00022553"/>
    </source>
</evidence>
<evidence type="ECO:0000256" key="1">
    <source>
        <dbReference type="ARBA" id="ARBA00008590"/>
    </source>
</evidence>
<evidence type="ECO:0000256" key="3">
    <source>
        <dbReference type="SAM" id="MobiDB-lite"/>
    </source>
</evidence>
<organism evidence="6">
    <name type="scientific">Mesocestoides corti</name>
    <name type="common">Flatworm</name>
    <dbReference type="NCBI Taxonomy" id="53468"/>
    <lineage>
        <taxon>Eukaryota</taxon>
        <taxon>Metazoa</taxon>
        <taxon>Spiralia</taxon>
        <taxon>Lophotrochozoa</taxon>
        <taxon>Platyhelminthes</taxon>
        <taxon>Cestoda</taxon>
        <taxon>Eucestoda</taxon>
        <taxon>Cyclophyllidea</taxon>
        <taxon>Mesocestoididae</taxon>
        <taxon>Mesocestoides</taxon>
    </lineage>
</organism>
<feature type="region of interest" description="Disordered" evidence="3">
    <location>
        <begin position="310"/>
        <end position="343"/>
    </location>
</feature>
<sequence>MISMKMSAVWEAEKSSSCSIRRLCHIQIGQIILDRPMDVGESTSNGVHVVLRMRGTTRRILRSPEIGLIVPKPASTISAATSNPTARGAGGYILIDLNCTIQYSHVLKIDSNVLQILLQKRKKYKNTTMNLGYKTLAYCNISLSQVLQRRIEHRFLDMYPDPKCIGSPIARMEVNCICTVPWERDPVNAGHKGEVESDGCLDDGCLLPADVFFDDESDSEDQEMEDGVEEGDASRCDRVVSAPSAASANADRRAQKKVLKPMSVGQIKQKVVSLLKRLKVADPNEDIDTGTTLHLWDEIDKMEAISDVEDSDLETGGTAESGSLQSAPRPSIRPFFGHTGSSEETLSLDAGARLLRRLQKEALLVTGQSSTPSSQTCQQRSPRPAMSADSEPRAQSSNGASAAAKFSPRFGSTKMRRTAPLSKRRQASPSTSVSKDLFSTNGHSENQSHLKSSARFHPINADDDLSDSNETGVESSSLVNTEIPSLPDSLCDVQFIVNTLEPGGKVAAAALTQAGCCKLARVSSFNEVKQVMSGLVSWAQLHLDRSRWVRFCVVGGDTLISAVLRAYVELVGARSESVAAAFRFFLVPVSGLVGRSHRRRSTSTTLPPISHSTDPIRLPYSGSPSLLQDSTIPLSLSPLSNLISQRLCGLDVRYALLFRSLAVVDVSPSSVDPQDTALTPVRGKHVPSDSPCSPDEFVRRVVLYLTNADSLLSLPIGECLVAGARSFTTITTGAPFGAPSNQAASSCLLPDFNPPLPLGTKSMGGSGNLEDESGQQTLVPFLLCISLGGEAILRSCFYPTEAGVGAVQGPISPVSTCFDAGGGGGGDHSQSSHPPSAPHSATRPPLGGPEKPTYELQLEYWTLSGGASTSSASVAGPASFPGGAGQDERGGGAGGADGGSGRVAARPITCKATCKSMVVAQASSPLTATPQQPNACSFLSLALVTREKKPKIMRIGKKTAKEVVFKPELTDGVTRLICTCKGVIYHTHECESGTAAATRLGHPAAAEAALSGPMVVVEGSTARPDACVPRSTSHFSPKDDLGCGLVTTPTPNASGQTVTSGDQVFVRVSIDGVDWPTSRFFQVAPGWRTHVKTFPLVCMSPCPPASPPLAQAFALPLAQAMLSTGHVHHPMTAVGVAPPAPSAAPFNPP</sequence>
<dbReference type="InterPro" id="IPR057541">
    <property type="entry name" value="PACS1/2_N"/>
</dbReference>
<feature type="compositionally biased region" description="Basic residues" evidence="3">
    <location>
        <begin position="414"/>
        <end position="426"/>
    </location>
</feature>
<evidence type="ECO:0000313" key="6">
    <source>
        <dbReference type="WBParaSite" id="MCU_002381-RB"/>
    </source>
</evidence>
<feature type="compositionally biased region" description="Low complexity" evidence="3">
    <location>
        <begin position="828"/>
        <end position="845"/>
    </location>
</feature>
<feature type="region of interest" description="Disordered" evidence="3">
    <location>
        <begin position="872"/>
        <end position="901"/>
    </location>
</feature>
<name>A0A5K3ER35_MESCO</name>
<evidence type="ECO:0000259" key="5">
    <source>
        <dbReference type="Pfam" id="PF25332"/>
    </source>
</evidence>
<evidence type="ECO:0000259" key="4">
    <source>
        <dbReference type="Pfam" id="PF10254"/>
    </source>
</evidence>
<feature type="compositionally biased region" description="Polar residues" evidence="3">
    <location>
        <begin position="427"/>
        <end position="451"/>
    </location>
</feature>
<dbReference type="AlphaFoldDB" id="A0A5K3ER35"/>
<dbReference type="Pfam" id="PF25332">
    <property type="entry name" value="C2_PACS_N"/>
    <property type="match status" value="1"/>
</dbReference>
<feature type="region of interest" description="Disordered" evidence="3">
    <location>
        <begin position="365"/>
        <end position="473"/>
    </location>
</feature>
<dbReference type="PANTHER" id="PTHR13280:SF17">
    <property type="entry name" value="KRUEPPEL TARGET AT 95D, ISOFORM A"/>
    <property type="match status" value="1"/>
</dbReference>
<dbReference type="WBParaSite" id="MCU_002381-RB">
    <property type="protein sequence ID" value="MCU_002381-RB"/>
    <property type="gene ID" value="MCU_002381"/>
</dbReference>
<comment type="similarity">
    <text evidence="1">Belongs to the PACS family.</text>
</comment>
<protein>
    <submittedName>
        <fullName evidence="6">Phosphofurin acidic cluster sorting protein 2</fullName>
    </submittedName>
</protein>
<keyword evidence="2" id="KW-0597">Phosphoprotein</keyword>
<accession>A0A5K3ER35</accession>
<dbReference type="Pfam" id="PF10254">
    <property type="entry name" value="Pacs-1"/>
    <property type="match status" value="3"/>
</dbReference>
<feature type="compositionally biased region" description="Acidic residues" evidence="3">
    <location>
        <begin position="217"/>
        <end position="231"/>
    </location>
</feature>
<feature type="domain" description="Phosphofurin acidic cluster sorting protein 1/2 C-terminal" evidence="4">
    <location>
        <begin position="771"/>
        <end position="981"/>
    </location>
</feature>
<proteinExistence type="inferred from homology"/>
<dbReference type="GO" id="GO:0072659">
    <property type="term" value="P:protein localization to plasma membrane"/>
    <property type="evidence" value="ECO:0007669"/>
    <property type="project" value="TreeGrafter"/>
</dbReference>
<feature type="domain" description="Phosphofurin acidic cluster sorting protein 1/2 N-terminal C2" evidence="5">
    <location>
        <begin position="2"/>
        <end position="152"/>
    </location>
</feature>
<feature type="domain" description="Phosphofurin acidic cluster sorting protein 1/2 C-terminal" evidence="4">
    <location>
        <begin position="488"/>
        <end position="589"/>
    </location>
</feature>
<feature type="region of interest" description="Disordered" evidence="3">
    <location>
        <begin position="217"/>
        <end position="256"/>
    </location>
</feature>
<feature type="compositionally biased region" description="Low complexity" evidence="3">
    <location>
        <begin position="368"/>
        <end position="384"/>
    </location>
</feature>
<feature type="domain" description="Phosphofurin acidic cluster sorting protein 1/2 C-terminal" evidence="4">
    <location>
        <begin position="1063"/>
        <end position="1097"/>
    </location>
</feature>
<dbReference type="InterPro" id="IPR019381">
    <property type="entry name" value="PACS1/2_C"/>
</dbReference>
<feature type="compositionally biased region" description="Polar residues" evidence="3">
    <location>
        <begin position="318"/>
        <end position="328"/>
    </location>
</feature>
<dbReference type="PANTHER" id="PTHR13280">
    <property type="entry name" value="PHOSPHOFURIN ACIDIC CLUSTER SORTING PROTEIN"/>
    <property type="match status" value="1"/>
</dbReference>
<feature type="region of interest" description="Disordered" evidence="3">
    <location>
        <begin position="818"/>
        <end position="852"/>
    </location>
</feature>
<reference evidence="6" key="1">
    <citation type="submission" date="2019-11" db="UniProtKB">
        <authorList>
            <consortium name="WormBaseParasite"/>
        </authorList>
    </citation>
    <scope>IDENTIFICATION</scope>
</reference>
<feature type="compositionally biased region" description="Gly residues" evidence="3">
    <location>
        <begin position="891"/>
        <end position="901"/>
    </location>
</feature>
<feature type="compositionally biased region" description="Low complexity" evidence="3">
    <location>
        <begin position="239"/>
        <end position="249"/>
    </location>
</feature>